<dbReference type="Pfam" id="PF05114">
    <property type="entry name" value="MbnB_TglH_ChrH"/>
    <property type="match status" value="1"/>
</dbReference>
<evidence type="ECO:0000256" key="1">
    <source>
        <dbReference type="HAMAP-Rule" id="MF_00697"/>
    </source>
</evidence>
<dbReference type="EMBL" id="JAPJZI010000001">
    <property type="protein sequence ID" value="MDA5397044.1"/>
    <property type="molecule type" value="Genomic_DNA"/>
</dbReference>
<dbReference type="PANTHER" id="PTHR42194">
    <property type="entry name" value="UPF0276 PROTEIN HI_1600"/>
    <property type="match status" value="1"/>
</dbReference>
<dbReference type="SUPFAM" id="SSF51658">
    <property type="entry name" value="Xylose isomerase-like"/>
    <property type="match status" value="1"/>
</dbReference>
<dbReference type="AlphaFoldDB" id="A0A9X3ZFI7"/>
<name>A0A9X3ZFI7_9HYPH</name>
<dbReference type="PANTHER" id="PTHR42194:SF1">
    <property type="entry name" value="UPF0276 PROTEIN HI_1600"/>
    <property type="match status" value="1"/>
</dbReference>
<gene>
    <name evidence="2" type="ORF">OQ273_00535</name>
</gene>
<dbReference type="InterPro" id="IPR036237">
    <property type="entry name" value="Xyl_isomerase-like_sf"/>
</dbReference>
<dbReference type="Gene3D" id="3.20.20.150">
    <property type="entry name" value="Divalent-metal-dependent TIM barrel enzymes"/>
    <property type="match status" value="1"/>
</dbReference>
<organism evidence="2 3">
    <name type="scientific">Hoeflea prorocentri</name>
    <dbReference type="NCBI Taxonomy" id="1922333"/>
    <lineage>
        <taxon>Bacteria</taxon>
        <taxon>Pseudomonadati</taxon>
        <taxon>Pseudomonadota</taxon>
        <taxon>Alphaproteobacteria</taxon>
        <taxon>Hyphomicrobiales</taxon>
        <taxon>Rhizobiaceae</taxon>
        <taxon>Hoeflea</taxon>
    </lineage>
</organism>
<proteinExistence type="inferred from homology"/>
<sequence length="307" mass="34435">MTQSPAWKDGDSRARFTHKTVPARAGAGLKSNHIDQILRDDYRIGFLEVHAENYMGEGGAPHRALTAIRQSFPLSVHGVGLSIGSEHGLDADHIARLKAVVDRYEPGLVSEHLAWSTHDNSYYNDLLPVPYDRTTLNRVCDHIDQVQEALGRKILLENPSTYVQFEQSSMSETDFICEIAKRTGCGLLLDINNVFVSATNHKYRPLTYLSEFPLEKVEEIHLAGHAGDTDDEGELLLIDAHDRPVDDEVWKLYDIVIGQMGPVPTLIEWDNDVPEWPVLKREAMRADEILERRASSYMLGSRHAAAG</sequence>
<dbReference type="NCBIfam" id="NF003818">
    <property type="entry name" value="PRK05409.1"/>
    <property type="match status" value="1"/>
</dbReference>
<dbReference type="HAMAP" id="MF_00697">
    <property type="entry name" value="UPF0276"/>
    <property type="match status" value="1"/>
</dbReference>
<accession>A0A9X3ZFI7</accession>
<comment type="caution">
    <text evidence="2">The sequence shown here is derived from an EMBL/GenBank/DDBJ whole genome shotgun (WGS) entry which is preliminary data.</text>
</comment>
<protein>
    <recommendedName>
        <fullName evidence="1">UPF0276 protein OQ273_00535</fullName>
    </recommendedName>
</protein>
<keyword evidence="3" id="KW-1185">Reference proteome</keyword>
<evidence type="ECO:0000313" key="2">
    <source>
        <dbReference type="EMBL" id="MDA5397044.1"/>
    </source>
</evidence>
<evidence type="ECO:0000313" key="3">
    <source>
        <dbReference type="Proteomes" id="UP001151234"/>
    </source>
</evidence>
<dbReference type="InterPro" id="IPR007801">
    <property type="entry name" value="MbnB/TglH/ChrH"/>
</dbReference>
<dbReference type="Proteomes" id="UP001151234">
    <property type="component" value="Unassembled WGS sequence"/>
</dbReference>
<reference evidence="2" key="1">
    <citation type="submission" date="2022-11" db="EMBL/GenBank/DDBJ databases">
        <title>Draft genome sequence of Hoeflea poritis E7-10 and Hoeflea prorocentri PM5-8, separated from scleractinian coral Porites lutea and marine dinoflagellate.</title>
        <authorList>
            <person name="Zhang G."/>
            <person name="Wei Q."/>
            <person name="Cai L."/>
        </authorList>
    </citation>
    <scope>NUCLEOTIDE SEQUENCE</scope>
    <source>
        <strain evidence="2">PM5-8</strain>
    </source>
</reference>
<comment type="similarity">
    <text evidence="1">Belongs to the UPF0276 family.</text>
</comment>
<dbReference type="RefSeq" id="WP_267988522.1">
    <property type="nucleotide sequence ID" value="NZ_JAPJZI010000001.1"/>
</dbReference>